<sequence>MENNNHNENPYRPGSADGFGKEQQTGGREPERDQNTTAGEPTEERTSYYYSYGPFKSNVNGEQPGTPEPRKSPISVTSSEHSYLPEQPVQQADQDYNNQSRYLQAPVRTWDYTTVKRKSNFKGMFASFLAGAVVLGSLMVVSDKTNMFTADQGVLTPGSTVNSSNNAAPPASGSGNSATSAALDLQRPNNIAQLYQKASPAVVKIETFEKAQSRQGGGGLLDDPFFRQFFGDNFGGDEGSGNGGNSQQGTGELQPAGLGTGFIFQKDGYILTNQHVIGENPSEIQVTVEGNKEPFKAKLLGSSFDLDLAVLKIEGNNFPTLPLGKSDNISIGDWVVAIGNPYGFDHTVTVGVLSAKERPISISDQEGDRNYKNLLQTDAAINPGNSGGPLLNLDGEVIGINTAVSAQAQGIGFAIPTSTIDNVLEQLKNNKEIPKEPAPFIGVNLSDITSSIAQELGLKSTKGSIIASVPYNTPAYQADLRPYDVITEVDGVAVDNSDALKGEIAKHKVGDTVNLTVLRNQKASKVSVKIGDRNEYEKSANAQQQQQ</sequence>
<evidence type="ECO:0000256" key="6">
    <source>
        <dbReference type="SAM" id="Phobius"/>
    </source>
</evidence>
<keyword evidence="6" id="KW-1133">Transmembrane helix</keyword>
<comment type="similarity">
    <text evidence="1">Belongs to the peptidase S1C family.</text>
</comment>
<dbReference type="GO" id="GO:0008233">
    <property type="term" value="F:peptidase activity"/>
    <property type="evidence" value="ECO:0007669"/>
    <property type="project" value="UniProtKB-KW"/>
</dbReference>
<dbReference type="Gene3D" id="2.40.10.10">
    <property type="entry name" value="Trypsin-like serine proteases"/>
    <property type="match status" value="2"/>
</dbReference>
<protein>
    <submittedName>
        <fullName evidence="8">S1C family serine protease</fullName>
        <ecNumber evidence="8">3.4.21.-</ecNumber>
    </submittedName>
</protein>
<proteinExistence type="inferred from homology"/>
<dbReference type="InterPro" id="IPR043504">
    <property type="entry name" value="Peptidase_S1_PA_chymotrypsin"/>
</dbReference>
<feature type="domain" description="PDZ" evidence="7">
    <location>
        <begin position="442"/>
        <end position="521"/>
    </location>
</feature>
<organism evidence="8 9">
    <name type="scientific">Paenibacillus gansuensis</name>
    <dbReference type="NCBI Taxonomy" id="306542"/>
    <lineage>
        <taxon>Bacteria</taxon>
        <taxon>Bacillati</taxon>
        <taxon>Bacillota</taxon>
        <taxon>Bacilli</taxon>
        <taxon>Bacillales</taxon>
        <taxon>Paenibacillaceae</taxon>
        <taxon>Paenibacillus</taxon>
    </lineage>
</organism>
<feature type="compositionally biased region" description="Low complexity" evidence="5">
    <location>
        <begin position="162"/>
        <end position="180"/>
    </location>
</feature>
<feature type="transmembrane region" description="Helical" evidence="6">
    <location>
        <begin position="123"/>
        <end position="141"/>
    </location>
</feature>
<dbReference type="Proteomes" id="UP001597541">
    <property type="component" value="Unassembled WGS sequence"/>
</dbReference>
<keyword evidence="6" id="KW-0472">Membrane</keyword>
<dbReference type="GO" id="GO:0006508">
    <property type="term" value="P:proteolysis"/>
    <property type="evidence" value="ECO:0007669"/>
    <property type="project" value="UniProtKB-KW"/>
</dbReference>
<feature type="region of interest" description="Disordered" evidence="5">
    <location>
        <begin position="159"/>
        <end position="180"/>
    </location>
</feature>
<dbReference type="InterPro" id="IPR009003">
    <property type="entry name" value="Peptidase_S1_PA"/>
</dbReference>
<evidence type="ECO:0000256" key="2">
    <source>
        <dbReference type="ARBA" id="ARBA00022670"/>
    </source>
</evidence>
<evidence type="ECO:0000256" key="5">
    <source>
        <dbReference type="SAM" id="MobiDB-lite"/>
    </source>
</evidence>
<dbReference type="SUPFAM" id="SSF50494">
    <property type="entry name" value="Trypsin-like serine proteases"/>
    <property type="match status" value="1"/>
</dbReference>
<keyword evidence="4" id="KW-0720">Serine protease</keyword>
<evidence type="ECO:0000256" key="1">
    <source>
        <dbReference type="ARBA" id="ARBA00010541"/>
    </source>
</evidence>
<dbReference type="Pfam" id="PF13180">
    <property type="entry name" value="PDZ_2"/>
    <property type="match status" value="1"/>
</dbReference>
<dbReference type="EC" id="3.4.21.-" evidence="8"/>
<dbReference type="InterPro" id="IPR036034">
    <property type="entry name" value="PDZ_sf"/>
</dbReference>
<keyword evidence="2 8" id="KW-0645">Protease</keyword>
<comment type="caution">
    <text evidence="8">The sequence shown here is derived from an EMBL/GenBank/DDBJ whole genome shotgun (WGS) entry which is preliminary data.</text>
</comment>
<keyword evidence="3 8" id="KW-0378">Hydrolase</keyword>
<evidence type="ECO:0000313" key="9">
    <source>
        <dbReference type="Proteomes" id="UP001597541"/>
    </source>
</evidence>
<evidence type="ECO:0000256" key="3">
    <source>
        <dbReference type="ARBA" id="ARBA00022801"/>
    </source>
</evidence>
<dbReference type="Gene3D" id="2.30.42.10">
    <property type="match status" value="1"/>
</dbReference>
<reference evidence="9" key="1">
    <citation type="journal article" date="2019" name="Int. J. Syst. Evol. Microbiol.">
        <title>The Global Catalogue of Microorganisms (GCM) 10K type strain sequencing project: providing services to taxonomists for standard genome sequencing and annotation.</title>
        <authorList>
            <consortium name="The Broad Institute Genomics Platform"/>
            <consortium name="The Broad Institute Genome Sequencing Center for Infectious Disease"/>
            <person name="Wu L."/>
            <person name="Ma J."/>
        </authorList>
    </citation>
    <scope>NUCLEOTIDE SEQUENCE [LARGE SCALE GENOMIC DNA]</scope>
    <source>
        <strain evidence="9">KCTC 3950</strain>
    </source>
</reference>
<dbReference type="EMBL" id="JBHUME010000008">
    <property type="protein sequence ID" value="MFD2613665.1"/>
    <property type="molecule type" value="Genomic_DNA"/>
</dbReference>
<dbReference type="InterPro" id="IPR051201">
    <property type="entry name" value="Chloro_Bact_Ser_Proteases"/>
</dbReference>
<dbReference type="InterPro" id="IPR001940">
    <property type="entry name" value="Peptidase_S1C"/>
</dbReference>
<dbReference type="RefSeq" id="WP_377603695.1">
    <property type="nucleotide sequence ID" value="NZ_JBHUME010000008.1"/>
</dbReference>
<keyword evidence="9" id="KW-1185">Reference proteome</keyword>
<name>A0ABW5PEH1_9BACL</name>
<evidence type="ECO:0000256" key="4">
    <source>
        <dbReference type="ARBA" id="ARBA00022825"/>
    </source>
</evidence>
<evidence type="ECO:0000313" key="8">
    <source>
        <dbReference type="EMBL" id="MFD2613665.1"/>
    </source>
</evidence>
<evidence type="ECO:0000259" key="7">
    <source>
        <dbReference type="PROSITE" id="PS50106"/>
    </source>
</evidence>
<dbReference type="CDD" id="cd06779">
    <property type="entry name" value="cpPDZ_Deg_HtrA-like"/>
    <property type="match status" value="1"/>
</dbReference>
<dbReference type="InterPro" id="IPR001478">
    <property type="entry name" value="PDZ"/>
</dbReference>
<feature type="region of interest" description="Disordered" evidence="5">
    <location>
        <begin position="1"/>
        <end position="82"/>
    </location>
</feature>
<dbReference type="PANTHER" id="PTHR43343">
    <property type="entry name" value="PEPTIDASE S12"/>
    <property type="match status" value="1"/>
</dbReference>
<dbReference type="SMART" id="SM00228">
    <property type="entry name" value="PDZ"/>
    <property type="match status" value="1"/>
</dbReference>
<dbReference type="PROSITE" id="PS50106">
    <property type="entry name" value="PDZ"/>
    <property type="match status" value="1"/>
</dbReference>
<keyword evidence="6" id="KW-0812">Transmembrane</keyword>
<dbReference type="Pfam" id="PF13365">
    <property type="entry name" value="Trypsin_2"/>
    <property type="match status" value="1"/>
</dbReference>
<dbReference type="PANTHER" id="PTHR43343:SF3">
    <property type="entry name" value="PROTEASE DO-LIKE 8, CHLOROPLASTIC"/>
    <property type="match status" value="1"/>
</dbReference>
<dbReference type="SUPFAM" id="SSF50156">
    <property type="entry name" value="PDZ domain-like"/>
    <property type="match status" value="1"/>
</dbReference>
<accession>A0ABW5PEH1</accession>
<dbReference type="PRINTS" id="PR00834">
    <property type="entry name" value="PROTEASES2C"/>
</dbReference>
<gene>
    <name evidence="8" type="ORF">ACFSUF_14635</name>
</gene>